<dbReference type="Proteomes" id="UP001151760">
    <property type="component" value="Unassembled WGS sequence"/>
</dbReference>
<comment type="caution">
    <text evidence="1">The sequence shown here is derived from an EMBL/GenBank/DDBJ whole genome shotgun (WGS) entry which is preliminary data.</text>
</comment>
<evidence type="ECO:0000313" key="1">
    <source>
        <dbReference type="EMBL" id="GJS88644.1"/>
    </source>
</evidence>
<reference evidence="1" key="2">
    <citation type="submission" date="2022-01" db="EMBL/GenBank/DDBJ databases">
        <authorList>
            <person name="Yamashiro T."/>
            <person name="Shiraishi A."/>
            <person name="Satake H."/>
            <person name="Nakayama K."/>
        </authorList>
    </citation>
    <scope>NUCLEOTIDE SEQUENCE</scope>
</reference>
<name>A0ABQ4ZEK6_9ASTR</name>
<organism evidence="1 2">
    <name type="scientific">Tanacetum coccineum</name>
    <dbReference type="NCBI Taxonomy" id="301880"/>
    <lineage>
        <taxon>Eukaryota</taxon>
        <taxon>Viridiplantae</taxon>
        <taxon>Streptophyta</taxon>
        <taxon>Embryophyta</taxon>
        <taxon>Tracheophyta</taxon>
        <taxon>Spermatophyta</taxon>
        <taxon>Magnoliopsida</taxon>
        <taxon>eudicotyledons</taxon>
        <taxon>Gunneridae</taxon>
        <taxon>Pentapetalae</taxon>
        <taxon>asterids</taxon>
        <taxon>campanulids</taxon>
        <taxon>Asterales</taxon>
        <taxon>Asteraceae</taxon>
        <taxon>Asteroideae</taxon>
        <taxon>Anthemideae</taxon>
        <taxon>Anthemidinae</taxon>
        <taxon>Tanacetum</taxon>
    </lineage>
</organism>
<evidence type="ECO:0000313" key="2">
    <source>
        <dbReference type="Proteomes" id="UP001151760"/>
    </source>
</evidence>
<dbReference type="EMBL" id="BQNB010011289">
    <property type="protein sequence ID" value="GJS88644.1"/>
    <property type="molecule type" value="Genomic_DNA"/>
</dbReference>
<reference evidence="1" key="1">
    <citation type="journal article" date="2022" name="Int. J. Mol. Sci.">
        <title>Draft Genome of Tanacetum Coccineum: Genomic Comparison of Closely Related Tanacetum-Family Plants.</title>
        <authorList>
            <person name="Yamashiro T."/>
            <person name="Shiraishi A."/>
            <person name="Nakayama K."/>
            <person name="Satake H."/>
        </authorList>
    </citation>
    <scope>NUCLEOTIDE SEQUENCE</scope>
</reference>
<accession>A0ABQ4ZEK6</accession>
<sequence length="139" mass="16904">MKFWKIIRVGNHTEVYQVFEDMLKNFDREDLDKLWSLVKERFNSPGLTDDKEKELWVELKRLFEPDDTDTLWKLQRYMHDPLKWWLYDTCGVHHVSTERGHDIFMLVEKDYPLTTALMTLMLCNKLRVDQYSEMADELL</sequence>
<proteinExistence type="predicted"/>
<gene>
    <name evidence="1" type="ORF">Tco_0771280</name>
</gene>
<protein>
    <submittedName>
        <fullName evidence="1">Uncharacterized protein</fullName>
    </submittedName>
</protein>
<keyword evidence="2" id="KW-1185">Reference proteome</keyword>